<dbReference type="Proteomes" id="UP000014071">
    <property type="component" value="Unassembled WGS sequence"/>
</dbReference>
<proteinExistence type="predicted"/>
<name>R9NVZ7_PSEHS</name>
<reference evidence="2" key="1">
    <citation type="journal article" date="2013" name="Genome Announc.">
        <title>Draft genome sequence of the basidiomycetous yeast-like fungus Pseudozyma hubeiensis SY62, which produces an abundant amount of the biosurfactant mannosylerythritol lipids.</title>
        <authorList>
            <person name="Konishi M."/>
            <person name="Hatada Y."/>
            <person name="Horiuchi J."/>
        </authorList>
    </citation>
    <scope>NUCLEOTIDE SEQUENCE [LARGE SCALE GENOMIC DNA]</scope>
    <source>
        <strain evidence="2">SY62</strain>
    </source>
</reference>
<sequence>MASDSSWGPDLPRVRPGPAPLFRSLHAIAENATAPPACLERSAPIASSSPRFAHGMHIYARSYRSSGGSALMPACSRPFDVHFMRNRTVPYRLCYLASQTLSEAVPSEFKKFFLRH</sequence>
<organism evidence="1 2">
    <name type="scientific">Pseudozyma hubeiensis (strain SY62)</name>
    <name type="common">Yeast</name>
    <dbReference type="NCBI Taxonomy" id="1305764"/>
    <lineage>
        <taxon>Eukaryota</taxon>
        <taxon>Fungi</taxon>
        <taxon>Dikarya</taxon>
        <taxon>Basidiomycota</taxon>
        <taxon>Ustilaginomycotina</taxon>
        <taxon>Ustilaginomycetes</taxon>
        <taxon>Ustilaginales</taxon>
        <taxon>Ustilaginaceae</taxon>
        <taxon>Pseudozyma</taxon>
    </lineage>
</organism>
<dbReference type="HOGENOM" id="CLU_2097898_0_0_1"/>
<dbReference type="EMBL" id="DF238767">
    <property type="protein sequence ID" value="GAC92621.1"/>
    <property type="molecule type" value="Genomic_DNA"/>
</dbReference>
<accession>R9NVZ7</accession>
<gene>
    <name evidence="1" type="ORF">PHSY_000175</name>
</gene>
<protein>
    <submittedName>
        <fullName evidence="1">Uncharacterized protein</fullName>
    </submittedName>
</protein>
<keyword evidence="2" id="KW-1185">Reference proteome</keyword>
<dbReference type="AlphaFoldDB" id="R9NVZ7"/>
<evidence type="ECO:0000313" key="2">
    <source>
        <dbReference type="Proteomes" id="UP000014071"/>
    </source>
</evidence>
<dbReference type="GeneID" id="24105487"/>
<evidence type="ECO:0000313" key="1">
    <source>
        <dbReference type="EMBL" id="GAC92621.1"/>
    </source>
</evidence>
<dbReference type="RefSeq" id="XP_012186208.1">
    <property type="nucleotide sequence ID" value="XM_012330818.1"/>
</dbReference>